<evidence type="ECO:0000313" key="1">
    <source>
        <dbReference type="EMBL" id="KIK97191.1"/>
    </source>
</evidence>
<gene>
    <name evidence="1" type="ORF">PAXRUDRAFT_244488</name>
</gene>
<dbReference type="InParanoid" id="A0A0D0E0W3"/>
<keyword evidence="2" id="KW-1185">Reference proteome</keyword>
<accession>A0A0D0E0W3</accession>
<name>A0A0D0E0W3_9AGAM</name>
<protein>
    <submittedName>
        <fullName evidence="1">Uncharacterized protein</fullName>
    </submittedName>
</protein>
<dbReference type="Proteomes" id="UP000054538">
    <property type="component" value="Unassembled WGS sequence"/>
</dbReference>
<reference evidence="1 2" key="1">
    <citation type="submission" date="2014-04" db="EMBL/GenBank/DDBJ databases">
        <authorList>
            <consortium name="DOE Joint Genome Institute"/>
            <person name="Kuo A."/>
            <person name="Kohler A."/>
            <person name="Jargeat P."/>
            <person name="Nagy L.G."/>
            <person name="Floudas D."/>
            <person name="Copeland A."/>
            <person name="Barry K.W."/>
            <person name="Cichocki N."/>
            <person name="Veneault-Fourrey C."/>
            <person name="LaButti K."/>
            <person name="Lindquist E.A."/>
            <person name="Lipzen A."/>
            <person name="Lundell T."/>
            <person name="Morin E."/>
            <person name="Murat C."/>
            <person name="Sun H."/>
            <person name="Tunlid A."/>
            <person name="Henrissat B."/>
            <person name="Grigoriev I.V."/>
            <person name="Hibbett D.S."/>
            <person name="Martin F."/>
            <person name="Nordberg H.P."/>
            <person name="Cantor M.N."/>
            <person name="Hua S.X."/>
        </authorList>
    </citation>
    <scope>NUCLEOTIDE SEQUENCE [LARGE SCALE GENOMIC DNA]</scope>
    <source>
        <strain evidence="1 2">Ve08.2h10</strain>
    </source>
</reference>
<dbReference type="AlphaFoldDB" id="A0A0D0E0W3"/>
<evidence type="ECO:0000313" key="2">
    <source>
        <dbReference type="Proteomes" id="UP000054538"/>
    </source>
</evidence>
<reference evidence="2" key="2">
    <citation type="submission" date="2015-01" db="EMBL/GenBank/DDBJ databases">
        <title>Evolutionary Origins and Diversification of the Mycorrhizal Mutualists.</title>
        <authorList>
            <consortium name="DOE Joint Genome Institute"/>
            <consortium name="Mycorrhizal Genomics Consortium"/>
            <person name="Kohler A."/>
            <person name="Kuo A."/>
            <person name="Nagy L.G."/>
            <person name="Floudas D."/>
            <person name="Copeland A."/>
            <person name="Barry K.W."/>
            <person name="Cichocki N."/>
            <person name="Veneault-Fourrey C."/>
            <person name="LaButti K."/>
            <person name="Lindquist E.A."/>
            <person name="Lipzen A."/>
            <person name="Lundell T."/>
            <person name="Morin E."/>
            <person name="Murat C."/>
            <person name="Riley R."/>
            <person name="Ohm R."/>
            <person name="Sun H."/>
            <person name="Tunlid A."/>
            <person name="Henrissat B."/>
            <person name="Grigoriev I.V."/>
            <person name="Hibbett D.S."/>
            <person name="Martin F."/>
        </authorList>
    </citation>
    <scope>NUCLEOTIDE SEQUENCE [LARGE SCALE GENOMIC DNA]</scope>
    <source>
        <strain evidence="2">Ve08.2h10</strain>
    </source>
</reference>
<dbReference type="HOGENOM" id="CLU_2197755_0_0_1"/>
<sequence length="108" mass="12474">MIKSKPVNKTFIPALPLVSLRPGQWHVTLAEKAEQVTRRCHLRRRCTLHVAVKPSCQRGKFSVFGLFGLQGRNSRKHYRHPLDLLLCDQTALLHRSYVTSKLRKTNCK</sequence>
<proteinExistence type="predicted"/>
<organism evidence="1 2">
    <name type="scientific">Paxillus rubicundulus Ve08.2h10</name>
    <dbReference type="NCBI Taxonomy" id="930991"/>
    <lineage>
        <taxon>Eukaryota</taxon>
        <taxon>Fungi</taxon>
        <taxon>Dikarya</taxon>
        <taxon>Basidiomycota</taxon>
        <taxon>Agaricomycotina</taxon>
        <taxon>Agaricomycetes</taxon>
        <taxon>Agaricomycetidae</taxon>
        <taxon>Boletales</taxon>
        <taxon>Paxilineae</taxon>
        <taxon>Paxillaceae</taxon>
        <taxon>Paxillus</taxon>
    </lineage>
</organism>
<dbReference type="EMBL" id="KN824947">
    <property type="protein sequence ID" value="KIK97191.1"/>
    <property type="molecule type" value="Genomic_DNA"/>
</dbReference>